<keyword evidence="16" id="KW-1185">Reference proteome</keyword>
<keyword evidence="6" id="KW-0228">DNA excision</keyword>
<dbReference type="KEGG" id="ccj:UL81_02140"/>
<dbReference type="GO" id="GO:0005524">
    <property type="term" value="F:ATP binding"/>
    <property type="evidence" value="ECO:0007669"/>
    <property type="project" value="UniProtKB-KW"/>
</dbReference>
<keyword evidence="9" id="KW-0238">DNA-binding</keyword>
<organism evidence="15 16">
    <name type="scientific">Corynebacterium camporealensis</name>
    <dbReference type="NCBI Taxonomy" id="161896"/>
    <lineage>
        <taxon>Bacteria</taxon>
        <taxon>Bacillati</taxon>
        <taxon>Actinomycetota</taxon>
        <taxon>Actinomycetes</taxon>
        <taxon>Mycobacteriales</taxon>
        <taxon>Corynebacteriaceae</taxon>
        <taxon>Corynebacterium</taxon>
    </lineage>
</organism>
<keyword evidence="4" id="KW-0547">Nucleotide-binding</keyword>
<comment type="subcellular location">
    <subcellularLocation>
        <location evidence="1">Cytoplasm</location>
    </subcellularLocation>
</comment>
<dbReference type="PROSITE" id="PS50893">
    <property type="entry name" value="ABC_TRANSPORTER_2"/>
    <property type="match status" value="1"/>
</dbReference>
<evidence type="ECO:0000256" key="3">
    <source>
        <dbReference type="ARBA" id="ARBA00022737"/>
    </source>
</evidence>
<evidence type="ECO:0000256" key="9">
    <source>
        <dbReference type="ARBA" id="ARBA00023125"/>
    </source>
</evidence>
<keyword evidence="3" id="KW-0677">Repeat</keyword>
<dbReference type="GO" id="GO:0003677">
    <property type="term" value="F:DNA binding"/>
    <property type="evidence" value="ECO:0007669"/>
    <property type="project" value="UniProtKB-KW"/>
</dbReference>
<dbReference type="Gene3D" id="3.40.50.300">
    <property type="entry name" value="P-loop containing nucleotide triphosphate hydrolases"/>
    <property type="match status" value="3"/>
</dbReference>
<dbReference type="PANTHER" id="PTHR43152">
    <property type="entry name" value="UVRABC SYSTEM PROTEIN A"/>
    <property type="match status" value="1"/>
</dbReference>
<comment type="similarity">
    <text evidence="11">Belongs to the ABC transporter superfamily. UvrA family.</text>
</comment>
<dbReference type="GO" id="GO:0004518">
    <property type="term" value="F:nuclease activity"/>
    <property type="evidence" value="ECO:0007669"/>
    <property type="project" value="UniProtKB-KW"/>
</dbReference>
<evidence type="ECO:0000256" key="11">
    <source>
        <dbReference type="ARBA" id="ARBA00038000"/>
    </source>
</evidence>
<keyword evidence="7" id="KW-0067">ATP-binding</keyword>
<evidence type="ECO:0000256" key="4">
    <source>
        <dbReference type="ARBA" id="ARBA00022741"/>
    </source>
</evidence>
<dbReference type="EMBL" id="CP011311">
    <property type="protein sequence ID" value="AKE38409.1"/>
    <property type="molecule type" value="Genomic_DNA"/>
</dbReference>
<dbReference type="AlphaFoldDB" id="A0A0F6TAA1"/>
<evidence type="ECO:0000256" key="8">
    <source>
        <dbReference type="ARBA" id="ARBA00022881"/>
    </source>
</evidence>
<proteinExistence type="inferred from homology"/>
<dbReference type="SMART" id="SM00382">
    <property type="entry name" value="AAA"/>
    <property type="match status" value="1"/>
</dbReference>
<evidence type="ECO:0000256" key="1">
    <source>
        <dbReference type="ARBA" id="ARBA00004496"/>
    </source>
</evidence>
<dbReference type="Proteomes" id="UP000033566">
    <property type="component" value="Chromosome"/>
</dbReference>
<evidence type="ECO:0000256" key="6">
    <source>
        <dbReference type="ARBA" id="ARBA00022769"/>
    </source>
</evidence>
<evidence type="ECO:0000256" key="7">
    <source>
        <dbReference type="ARBA" id="ARBA00022840"/>
    </source>
</evidence>
<dbReference type="PATRIC" id="fig|161896.4.peg.421"/>
<dbReference type="Gene3D" id="1.20.1580.10">
    <property type="entry name" value="ABC transporter ATPase like domain"/>
    <property type="match status" value="2"/>
</dbReference>
<evidence type="ECO:0000259" key="14">
    <source>
        <dbReference type="PROSITE" id="PS50893"/>
    </source>
</evidence>
<dbReference type="GO" id="GO:0006281">
    <property type="term" value="P:DNA repair"/>
    <property type="evidence" value="ECO:0007669"/>
    <property type="project" value="UniProtKB-KW"/>
</dbReference>
<dbReference type="PANTHER" id="PTHR43152:SF2">
    <property type="entry name" value="DRUG RESISTANCE ABC TRANSPORTER"/>
    <property type="match status" value="1"/>
</dbReference>
<dbReference type="GO" id="GO:0005737">
    <property type="term" value="C:cytoplasm"/>
    <property type="evidence" value="ECO:0007669"/>
    <property type="project" value="UniProtKB-SubCell"/>
</dbReference>
<protein>
    <recommendedName>
        <fullName evidence="12">UvrABC system protein A</fullName>
    </recommendedName>
    <alternativeName>
        <fullName evidence="13">Excinuclease ABC subunit A</fullName>
    </alternativeName>
</protein>
<keyword evidence="8" id="KW-0267">Excision nuclease</keyword>
<dbReference type="InterPro" id="IPR027417">
    <property type="entry name" value="P-loop_NTPase"/>
</dbReference>
<evidence type="ECO:0000313" key="16">
    <source>
        <dbReference type="Proteomes" id="UP000033566"/>
    </source>
</evidence>
<dbReference type="Pfam" id="PF00005">
    <property type="entry name" value="ABC_tran"/>
    <property type="match status" value="1"/>
</dbReference>
<gene>
    <name evidence="15" type="ORF">UL81_02140</name>
</gene>
<feature type="domain" description="ABC transporter" evidence="14">
    <location>
        <begin position="153"/>
        <end position="456"/>
    </location>
</feature>
<name>A0A0F6TAA1_9CORY</name>
<dbReference type="InterPro" id="IPR003593">
    <property type="entry name" value="AAA+_ATPase"/>
</dbReference>
<reference evidence="15 16" key="1">
    <citation type="journal article" date="2015" name="Genome Announc.">
        <title>Complete Genome Sequence of Corynebacterium camporealensis DSM 44610, Isolated from the Milk of a Manchega Sheep with Subclinical Mastitis.</title>
        <authorList>
            <person name="Ruckert C."/>
            <person name="Albersmeier A."/>
            <person name="Winkler A."/>
            <person name="Tauch A."/>
        </authorList>
    </citation>
    <scope>NUCLEOTIDE SEQUENCE [LARGE SCALE GENOMIC DNA]</scope>
    <source>
        <strain evidence="15 16">DSM 44610</strain>
    </source>
</reference>
<keyword evidence="10" id="KW-0234">DNA repair</keyword>
<keyword evidence="2" id="KW-0963">Cytoplasm</keyword>
<dbReference type="InterPro" id="IPR003439">
    <property type="entry name" value="ABC_transporter-like_ATP-bd"/>
</dbReference>
<dbReference type="GO" id="GO:0016887">
    <property type="term" value="F:ATP hydrolysis activity"/>
    <property type="evidence" value="ECO:0007669"/>
    <property type="project" value="InterPro"/>
</dbReference>
<dbReference type="HOGENOM" id="CLU_001370_1_2_11"/>
<sequence length="468" mass="49029">MELVDVATWLSGINHPAAAHLAASVNNAIEVGLGYLSLNRPAGTLSGGEAQRTRMIRHLGSALSDVTYVFDEPTSGLHPHDIDKMNDLLLRLRDKGNTVLVVEHKPQTIAIADYIVDIGPGAGPHGGEVVFAGPASDFADADTLTSRHLHDRVALNTTSRSATGTLPIRDARANNLRGIDVDVPSGVLSAITGVAGSGKSSLLSCLPDDIADRVLIVDQSTIRGSRRSNPATYTGAFDSIRKAFAKANDVKPALFSANSEGACPNCNGAGSVHVDLGALSGVDVTCEVCEGRRFSAEVLTYTLGDLNIADLLDLPAEQAGTFCRENRINPAKRICDILVSVGLGYLPLGQALNTLSGGERQRLKLAVHMAEKKPSADILVLDEPTTGLHLADIDKLLALLDSLVEGGTTVICVEHHLAVIAHADHIIDLDPGAGSDGGQLVAACTPEELTTHPESVTGHHLAKYASAN</sequence>
<evidence type="ECO:0000256" key="2">
    <source>
        <dbReference type="ARBA" id="ARBA00022490"/>
    </source>
</evidence>
<accession>A0A0F6TAA1</accession>
<evidence type="ECO:0000256" key="12">
    <source>
        <dbReference type="ARBA" id="ARBA00039316"/>
    </source>
</evidence>
<evidence type="ECO:0000256" key="10">
    <source>
        <dbReference type="ARBA" id="ARBA00023204"/>
    </source>
</evidence>
<dbReference type="SUPFAM" id="SSF52540">
    <property type="entry name" value="P-loop containing nucleoside triphosphate hydrolases"/>
    <property type="match status" value="2"/>
</dbReference>
<keyword evidence="5" id="KW-0227">DNA damage</keyword>
<evidence type="ECO:0000256" key="13">
    <source>
        <dbReference type="ARBA" id="ARBA00042156"/>
    </source>
</evidence>
<evidence type="ECO:0000313" key="15">
    <source>
        <dbReference type="EMBL" id="AKE38409.1"/>
    </source>
</evidence>
<evidence type="ECO:0000256" key="5">
    <source>
        <dbReference type="ARBA" id="ARBA00022763"/>
    </source>
</evidence>